<organism evidence="2 3">
    <name type="scientific">Botryobasidium botryosum (strain FD-172 SS1)</name>
    <dbReference type="NCBI Taxonomy" id="930990"/>
    <lineage>
        <taxon>Eukaryota</taxon>
        <taxon>Fungi</taxon>
        <taxon>Dikarya</taxon>
        <taxon>Basidiomycota</taxon>
        <taxon>Agaricomycotina</taxon>
        <taxon>Agaricomycetes</taxon>
        <taxon>Cantharellales</taxon>
        <taxon>Botryobasidiaceae</taxon>
        <taxon>Botryobasidium</taxon>
    </lineage>
</organism>
<dbReference type="OrthoDB" id="2748701at2759"/>
<evidence type="ECO:0000256" key="1">
    <source>
        <dbReference type="SAM" id="MobiDB-lite"/>
    </source>
</evidence>
<accession>A0A067MVJ6</accession>
<evidence type="ECO:0000313" key="3">
    <source>
        <dbReference type="Proteomes" id="UP000027195"/>
    </source>
</evidence>
<gene>
    <name evidence="2" type="ORF">BOTBODRAFT_41772</name>
</gene>
<dbReference type="HOGENOM" id="CLU_041942_0_0_1"/>
<dbReference type="EMBL" id="KL198019">
    <property type="protein sequence ID" value="KDQ19639.1"/>
    <property type="molecule type" value="Genomic_DNA"/>
</dbReference>
<dbReference type="AlphaFoldDB" id="A0A067MVJ6"/>
<evidence type="ECO:0000313" key="2">
    <source>
        <dbReference type="EMBL" id="KDQ19639.1"/>
    </source>
</evidence>
<dbReference type="Proteomes" id="UP000027195">
    <property type="component" value="Unassembled WGS sequence"/>
</dbReference>
<reference evidence="3" key="1">
    <citation type="journal article" date="2014" name="Proc. Natl. Acad. Sci. U.S.A.">
        <title>Extensive sampling of basidiomycete genomes demonstrates inadequacy of the white-rot/brown-rot paradigm for wood decay fungi.</title>
        <authorList>
            <person name="Riley R."/>
            <person name="Salamov A.A."/>
            <person name="Brown D.W."/>
            <person name="Nagy L.G."/>
            <person name="Floudas D."/>
            <person name="Held B.W."/>
            <person name="Levasseur A."/>
            <person name="Lombard V."/>
            <person name="Morin E."/>
            <person name="Otillar R."/>
            <person name="Lindquist E.A."/>
            <person name="Sun H."/>
            <person name="LaButti K.M."/>
            <person name="Schmutz J."/>
            <person name="Jabbour D."/>
            <person name="Luo H."/>
            <person name="Baker S.E."/>
            <person name="Pisabarro A.G."/>
            <person name="Walton J.D."/>
            <person name="Blanchette R.A."/>
            <person name="Henrissat B."/>
            <person name="Martin F."/>
            <person name="Cullen D."/>
            <person name="Hibbett D.S."/>
            <person name="Grigoriev I.V."/>
        </authorList>
    </citation>
    <scope>NUCLEOTIDE SEQUENCE [LARGE SCALE GENOMIC DNA]</scope>
    <source>
        <strain evidence="3">FD-172 SS1</strain>
    </source>
</reference>
<proteinExistence type="predicted"/>
<protein>
    <submittedName>
        <fullName evidence="2">Uncharacterized protein</fullName>
    </submittedName>
</protein>
<keyword evidence="3" id="KW-1185">Reference proteome</keyword>
<sequence>MGAPRAPFASYPNTTTVLPNPFFSARSQCAGAGVAQMRAFAALVDQSPDVARSVRNLFLSEADTATRDEKKSGSPRVSITNEEFDTLEWLILLIARALAPTLEILSYVTLPCSEGRIRVNRLHGAHWQCLRGLMIHEPHLDIYFRSYPSLRRLHMHTNSLFQDKLPRLFGDGCPQLTHWKISRLFVDGVGLVDDIEKAWPYDDAIKRGERGGETLTLPNGSHVEIPPVLRLPSSLHHIILQPAVLPETWPSVTIIRRNRALRDRLKIFAETGRARGVEVQEIEAEDMNDSDVQKVCAQAKREWLEILNGGVGCWTEEDGGAAAEGKIETSISAGQLDPSPMADAGHPGGSAI</sequence>
<feature type="region of interest" description="Disordered" evidence="1">
    <location>
        <begin position="331"/>
        <end position="352"/>
    </location>
</feature>
<name>A0A067MVJ6_BOTB1</name>
<dbReference type="InParanoid" id="A0A067MVJ6"/>